<evidence type="ECO:0000313" key="3">
    <source>
        <dbReference type="Proteomes" id="UP000198967"/>
    </source>
</evidence>
<evidence type="ECO:0000313" key="2">
    <source>
        <dbReference type="EMBL" id="SDH58552.1"/>
    </source>
</evidence>
<dbReference type="EMBL" id="FNBE01000027">
    <property type="protein sequence ID" value="SDH58552.1"/>
    <property type="molecule type" value="Genomic_DNA"/>
</dbReference>
<protein>
    <submittedName>
        <fullName evidence="2">Uncharacterized protein</fullName>
    </submittedName>
</protein>
<dbReference type="Proteomes" id="UP000198967">
    <property type="component" value="Unassembled WGS sequence"/>
</dbReference>
<evidence type="ECO:0000256" key="1">
    <source>
        <dbReference type="SAM" id="MobiDB-lite"/>
    </source>
</evidence>
<reference evidence="2 3" key="1">
    <citation type="submission" date="2016-10" db="EMBL/GenBank/DDBJ databases">
        <authorList>
            <person name="de Groot N.N."/>
        </authorList>
    </citation>
    <scope>NUCLEOTIDE SEQUENCE [LARGE SCALE GENOMIC DNA]</scope>
    <source>
        <strain evidence="2 3">CGMCC 4.3143</strain>
    </source>
</reference>
<proteinExistence type="predicted"/>
<keyword evidence="3" id="KW-1185">Reference proteome</keyword>
<gene>
    <name evidence="2" type="ORF">SAMN05216377_12715</name>
</gene>
<accession>A0A1G8DLN4</accession>
<sequence>MDGEGVGVGPQGAVSFPLGRDAGPGQPGAELDQPGVAVGGQLDLDVGGPLRVAGARMCPGEAGIELDFDTAWSEPGRARDRVVNAVRERTSMDARFARWVIQATVVPAVAGRSKGH</sequence>
<organism evidence="2 3">
    <name type="scientific">Pseudonocardia oroxyli</name>
    <dbReference type="NCBI Taxonomy" id="366584"/>
    <lineage>
        <taxon>Bacteria</taxon>
        <taxon>Bacillati</taxon>
        <taxon>Actinomycetota</taxon>
        <taxon>Actinomycetes</taxon>
        <taxon>Pseudonocardiales</taxon>
        <taxon>Pseudonocardiaceae</taxon>
        <taxon>Pseudonocardia</taxon>
    </lineage>
</organism>
<feature type="compositionally biased region" description="Gly residues" evidence="1">
    <location>
        <begin position="1"/>
        <end position="10"/>
    </location>
</feature>
<dbReference type="AlphaFoldDB" id="A0A1G8DLN4"/>
<name>A0A1G8DLN4_PSEOR</name>
<feature type="region of interest" description="Disordered" evidence="1">
    <location>
        <begin position="1"/>
        <end position="35"/>
    </location>
</feature>